<reference evidence="9" key="1">
    <citation type="submission" date="2018-06" db="EMBL/GenBank/DDBJ databases">
        <authorList>
            <person name="Zhirakovskaya E."/>
        </authorList>
    </citation>
    <scope>NUCLEOTIDE SEQUENCE</scope>
</reference>
<evidence type="ECO:0000256" key="3">
    <source>
        <dbReference type="ARBA" id="ARBA00012219"/>
    </source>
</evidence>
<dbReference type="UniPathway" id="UPA00028">
    <property type="reaction ID" value="UER00005"/>
</dbReference>
<name>A0A3B1C9N0_9ZZZZ</name>
<dbReference type="GO" id="GO:0015940">
    <property type="term" value="P:pantothenate biosynthetic process"/>
    <property type="evidence" value="ECO:0007669"/>
    <property type="project" value="UniProtKB-UniPathway"/>
</dbReference>
<protein>
    <recommendedName>
        <fullName evidence="3">pantoate--beta-alanine ligase (AMP-forming)</fullName>
        <ecNumber evidence="3">6.3.2.1</ecNumber>
    </recommendedName>
</protein>
<dbReference type="Pfam" id="PF02569">
    <property type="entry name" value="Pantoate_ligase"/>
    <property type="match status" value="1"/>
</dbReference>
<dbReference type="NCBIfam" id="TIGR00018">
    <property type="entry name" value="panC"/>
    <property type="match status" value="1"/>
</dbReference>
<accession>A0A3B1C9N0</accession>
<gene>
    <name evidence="9" type="ORF">MNBD_NITROSPINAE04-2212</name>
</gene>
<dbReference type="AlphaFoldDB" id="A0A3B1C9N0"/>
<proteinExistence type="inferred from homology"/>
<evidence type="ECO:0000256" key="5">
    <source>
        <dbReference type="ARBA" id="ARBA00022655"/>
    </source>
</evidence>
<evidence type="ECO:0000256" key="6">
    <source>
        <dbReference type="ARBA" id="ARBA00022741"/>
    </source>
</evidence>
<evidence type="ECO:0000256" key="1">
    <source>
        <dbReference type="ARBA" id="ARBA00004990"/>
    </source>
</evidence>
<dbReference type="HAMAP" id="MF_00158">
    <property type="entry name" value="PanC"/>
    <property type="match status" value="1"/>
</dbReference>
<keyword evidence="7" id="KW-0067">ATP-binding</keyword>
<organism evidence="9">
    <name type="scientific">hydrothermal vent metagenome</name>
    <dbReference type="NCBI Taxonomy" id="652676"/>
    <lineage>
        <taxon>unclassified sequences</taxon>
        <taxon>metagenomes</taxon>
        <taxon>ecological metagenomes</taxon>
    </lineage>
</organism>
<dbReference type="SUPFAM" id="SSF52374">
    <property type="entry name" value="Nucleotidylyl transferase"/>
    <property type="match status" value="1"/>
</dbReference>
<dbReference type="InterPro" id="IPR042176">
    <property type="entry name" value="Pantoate_ligase_C"/>
</dbReference>
<evidence type="ECO:0000313" key="9">
    <source>
        <dbReference type="EMBL" id="VAX24872.1"/>
    </source>
</evidence>
<dbReference type="GO" id="GO:0005524">
    <property type="term" value="F:ATP binding"/>
    <property type="evidence" value="ECO:0007669"/>
    <property type="project" value="UniProtKB-KW"/>
</dbReference>
<dbReference type="EMBL" id="UOGA01000281">
    <property type="protein sequence ID" value="VAX24872.1"/>
    <property type="molecule type" value="Genomic_DNA"/>
</dbReference>
<dbReference type="GO" id="GO:0004592">
    <property type="term" value="F:pantoate-beta-alanine ligase activity"/>
    <property type="evidence" value="ECO:0007669"/>
    <property type="project" value="UniProtKB-EC"/>
</dbReference>
<evidence type="ECO:0000256" key="4">
    <source>
        <dbReference type="ARBA" id="ARBA00022598"/>
    </source>
</evidence>
<keyword evidence="4 9" id="KW-0436">Ligase</keyword>
<evidence type="ECO:0000256" key="7">
    <source>
        <dbReference type="ARBA" id="ARBA00022840"/>
    </source>
</evidence>
<feature type="non-terminal residue" evidence="9">
    <location>
        <position position="248"/>
    </location>
</feature>
<dbReference type="PANTHER" id="PTHR21299">
    <property type="entry name" value="CYTIDYLATE KINASE/PANTOATE-BETA-ALANINE LIGASE"/>
    <property type="match status" value="1"/>
</dbReference>
<sequence length="248" mass="27993">MTTVSLKDRVLGLAIGFVPTLGWLHEGHETLIRRAQKENDKVIVSRFVNPLQFRVKAYTAYPMDEKRDVKVCQRLGVDYLFSPRPEDMYPPRFDTAVEVKNLAGKLDGASLRWHYRGVVTVVAKLFNITQPHKAYFGSKDPHQLALIRRMVDDLNFPVKIISVATKRDRDGVALSSRNSLLSPKERAAVKVISKSLKAIESRVKLGETDRARMTSDLIEMIEAEPLAKVDFAAVVDADSLSQERFAEK</sequence>
<dbReference type="InterPro" id="IPR003721">
    <property type="entry name" value="Pantoate_ligase"/>
</dbReference>
<dbReference type="EC" id="6.3.2.1" evidence="3"/>
<comment type="similarity">
    <text evidence="2">Belongs to the pantothenate synthetase family.</text>
</comment>
<dbReference type="GO" id="GO:0005829">
    <property type="term" value="C:cytosol"/>
    <property type="evidence" value="ECO:0007669"/>
    <property type="project" value="TreeGrafter"/>
</dbReference>
<dbReference type="InterPro" id="IPR014729">
    <property type="entry name" value="Rossmann-like_a/b/a_fold"/>
</dbReference>
<comment type="pathway">
    <text evidence="1">Cofactor biosynthesis; (R)-pantothenate biosynthesis; (R)-pantothenate from (R)-pantoate and beta-alanine: step 1/1.</text>
</comment>
<dbReference type="Gene3D" id="3.40.50.620">
    <property type="entry name" value="HUPs"/>
    <property type="match status" value="1"/>
</dbReference>
<keyword evidence="6" id="KW-0547">Nucleotide-binding</keyword>
<dbReference type="PANTHER" id="PTHR21299:SF1">
    <property type="entry name" value="PANTOATE--BETA-ALANINE LIGASE"/>
    <property type="match status" value="1"/>
</dbReference>
<evidence type="ECO:0000256" key="8">
    <source>
        <dbReference type="ARBA" id="ARBA00048258"/>
    </source>
</evidence>
<evidence type="ECO:0000256" key="2">
    <source>
        <dbReference type="ARBA" id="ARBA00009256"/>
    </source>
</evidence>
<comment type="catalytic activity">
    <reaction evidence="8">
        <text>(R)-pantoate + beta-alanine + ATP = (R)-pantothenate + AMP + diphosphate + H(+)</text>
        <dbReference type="Rhea" id="RHEA:10912"/>
        <dbReference type="ChEBI" id="CHEBI:15378"/>
        <dbReference type="ChEBI" id="CHEBI:15980"/>
        <dbReference type="ChEBI" id="CHEBI:29032"/>
        <dbReference type="ChEBI" id="CHEBI:30616"/>
        <dbReference type="ChEBI" id="CHEBI:33019"/>
        <dbReference type="ChEBI" id="CHEBI:57966"/>
        <dbReference type="ChEBI" id="CHEBI:456215"/>
        <dbReference type="EC" id="6.3.2.1"/>
    </reaction>
</comment>
<keyword evidence="5" id="KW-0566">Pantothenate biosynthesis</keyword>
<dbReference type="Gene3D" id="3.30.1300.10">
    <property type="entry name" value="Pantoate-beta-alanine ligase, C-terminal domain"/>
    <property type="match status" value="1"/>
</dbReference>